<evidence type="ECO:0000313" key="2">
    <source>
        <dbReference type="EMBL" id="TWW68269.1"/>
    </source>
</evidence>
<sequence>MDIEHFQGAAPVDYQERVAIFRTYCCDKITAPSHITASTLKRNRSKLDHGPRQHNNNHNKLLTY</sequence>
<dbReference type="EMBL" id="RHFK02000011">
    <property type="protein sequence ID" value="TWW68269.1"/>
    <property type="molecule type" value="Genomic_DNA"/>
</dbReference>
<reference evidence="2 3" key="1">
    <citation type="submission" date="2019-04" db="EMBL/GenBank/DDBJ databases">
        <title>Chromosome genome assembly for Takifugu flavidus.</title>
        <authorList>
            <person name="Xiao S."/>
        </authorList>
    </citation>
    <scope>NUCLEOTIDE SEQUENCE [LARGE SCALE GENOMIC DNA]</scope>
    <source>
        <strain evidence="2">HTHZ2018</strain>
        <tissue evidence="2">Muscle</tissue>
    </source>
</reference>
<keyword evidence="3" id="KW-1185">Reference proteome</keyword>
<dbReference type="Proteomes" id="UP000324091">
    <property type="component" value="Chromosome 19"/>
</dbReference>
<name>A0A5C6NNM6_9TELE</name>
<feature type="region of interest" description="Disordered" evidence="1">
    <location>
        <begin position="40"/>
        <end position="64"/>
    </location>
</feature>
<comment type="caution">
    <text evidence="2">The sequence shown here is derived from an EMBL/GenBank/DDBJ whole genome shotgun (WGS) entry which is preliminary data.</text>
</comment>
<evidence type="ECO:0000313" key="3">
    <source>
        <dbReference type="Proteomes" id="UP000324091"/>
    </source>
</evidence>
<evidence type="ECO:0000256" key="1">
    <source>
        <dbReference type="SAM" id="MobiDB-lite"/>
    </source>
</evidence>
<proteinExistence type="predicted"/>
<organism evidence="2 3">
    <name type="scientific">Takifugu flavidus</name>
    <name type="common">sansaifugu</name>
    <dbReference type="NCBI Taxonomy" id="433684"/>
    <lineage>
        <taxon>Eukaryota</taxon>
        <taxon>Metazoa</taxon>
        <taxon>Chordata</taxon>
        <taxon>Craniata</taxon>
        <taxon>Vertebrata</taxon>
        <taxon>Euteleostomi</taxon>
        <taxon>Actinopterygii</taxon>
        <taxon>Neopterygii</taxon>
        <taxon>Teleostei</taxon>
        <taxon>Neoteleostei</taxon>
        <taxon>Acanthomorphata</taxon>
        <taxon>Eupercaria</taxon>
        <taxon>Tetraodontiformes</taxon>
        <taxon>Tetradontoidea</taxon>
        <taxon>Tetraodontidae</taxon>
        <taxon>Takifugu</taxon>
    </lineage>
</organism>
<protein>
    <submittedName>
        <fullName evidence="2">Uncharacterized protein</fullName>
    </submittedName>
</protein>
<feature type="compositionally biased region" description="Polar residues" evidence="1">
    <location>
        <begin position="53"/>
        <end position="64"/>
    </location>
</feature>
<dbReference type="AlphaFoldDB" id="A0A5C6NNM6"/>
<accession>A0A5C6NNM6</accession>
<gene>
    <name evidence="2" type="ORF">D4764_19G0000670</name>
</gene>